<feature type="transmembrane region" description="Helical" evidence="5">
    <location>
        <begin position="44"/>
        <end position="67"/>
    </location>
</feature>
<dbReference type="Pfam" id="PF13515">
    <property type="entry name" value="FUSC_2"/>
    <property type="match status" value="1"/>
</dbReference>
<name>K6W371_9ACTN</name>
<feature type="transmembrane region" description="Helical" evidence="5">
    <location>
        <begin position="111"/>
        <end position="131"/>
    </location>
</feature>
<keyword evidence="4 5" id="KW-0472">Membrane</keyword>
<sequence>MSVPPDPGPPPRPAFVRLFFAVPDIRGRTAPAIRAGLAFALPALALYLAGFERDALLAALGGFAVLYGEKRPYRVRWRVITITAVVLVTVAALYGYLGAWVGADATFAEDLLVVGVLTVGAGVVVFIVNAMRHGPPGPFFFVLTACVASVVTRHGVAPDSLILAAAAGAIGSLVVGMAPALWHPQGPEIAATDAAMAAVEEYLDDNRAADPARRHGVALSTLHAWTVLHDAAQTDTALAQELWVSQHRFHDARPGPLAPPLPRPSVGHRLRNACHHDSHATVTTIRVVITAALAGALSVWWGLGRPDWAILGTVLVLQLGPDRIRGSLRGAHRLAGTVLGLAVFALLFLLDLPVLPLIVVIAVLNVAIELTIVGNYAVAVTFITPLAMLMGTPEAGIEGPIRDRFLETLLGVALAVAAMWVLVPRAHRRTLRHSDAEVLAACDTILDGENTRPVSAPKVLSHRRDLQWSLLAAEMAATDSASDEPHWAAREWPKHLAVCQIGYDTLTACWRTDPTGPLKAGTRHELSARVSVAQTNRTTHI</sequence>
<feature type="transmembrane region" description="Helical" evidence="5">
    <location>
        <begin position="162"/>
        <end position="182"/>
    </location>
</feature>
<keyword evidence="3 5" id="KW-1133">Transmembrane helix</keyword>
<gene>
    <name evidence="7" type="ORF">GORHZ_233_00210</name>
</gene>
<dbReference type="InterPro" id="IPR049453">
    <property type="entry name" value="Memb_transporter_dom"/>
</dbReference>
<evidence type="ECO:0000259" key="6">
    <source>
        <dbReference type="Pfam" id="PF13515"/>
    </source>
</evidence>
<dbReference type="STRING" id="1108045.GORHZ_233_00210"/>
<accession>K6W371</accession>
<feature type="domain" description="Integral membrane bound transporter" evidence="6">
    <location>
        <begin position="293"/>
        <end position="417"/>
    </location>
</feature>
<evidence type="ECO:0000313" key="7">
    <source>
        <dbReference type="EMBL" id="GAB93610.1"/>
    </source>
</evidence>
<dbReference type="Proteomes" id="UP000008363">
    <property type="component" value="Unassembled WGS sequence"/>
</dbReference>
<feature type="transmembrane region" description="Helical" evidence="5">
    <location>
        <begin position="285"/>
        <end position="303"/>
    </location>
</feature>
<protein>
    <recommendedName>
        <fullName evidence="6">Integral membrane bound transporter domain-containing protein</fullName>
    </recommendedName>
</protein>
<reference evidence="7 8" key="1">
    <citation type="submission" date="2012-08" db="EMBL/GenBank/DDBJ databases">
        <title>Whole genome shotgun sequence of Gordonia rhizosphera NBRC 16068.</title>
        <authorList>
            <person name="Takarada H."/>
            <person name="Isaki S."/>
            <person name="Hosoyama A."/>
            <person name="Tsuchikane K."/>
            <person name="Katsumata H."/>
            <person name="Baba S."/>
            <person name="Ohji S."/>
            <person name="Yamazaki S."/>
            <person name="Fujita N."/>
        </authorList>
    </citation>
    <scope>NUCLEOTIDE SEQUENCE [LARGE SCALE GENOMIC DNA]</scope>
    <source>
        <strain evidence="7 8">NBRC 16068</strain>
    </source>
</reference>
<evidence type="ECO:0000256" key="5">
    <source>
        <dbReference type="SAM" id="Phobius"/>
    </source>
</evidence>
<evidence type="ECO:0000256" key="4">
    <source>
        <dbReference type="ARBA" id="ARBA00023136"/>
    </source>
</evidence>
<dbReference type="GO" id="GO:0016020">
    <property type="term" value="C:membrane"/>
    <property type="evidence" value="ECO:0007669"/>
    <property type="project" value="UniProtKB-SubCell"/>
</dbReference>
<dbReference type="OrthoDB" id="4989419at2"/>
<evidence type="ECO:0000256" key="3">
    <source>
        <dbReference type="ARBA" id="ARBA00022989"/>
    </source>
</evidence>
<evidence type="ECO:0000256" key="2">
    <source>
        <dbReference type="ARBA" id="ARBA00022692"/>
    </source>
</evidence>
<dbReference type="AlphaFoldDB" id="K6W371"/>
<comment type="subcellular location">
    <subcellularLocation>
        <location evidence="1">Membrane</location>
        <topology evidence="1">Multi-pass membrane protein</topology>
    </subcellularLocation>
</comment>
<feature type="transmembrane region" description="Helical" evidence="5">
    <location>
        <begin position="138"/>
        <end position="156"/>
    </location>
</feature>
<dbReference type="EMBL" id="BAHC01000233">
    <property type="protein sequence ID" value="GAB93610.1"/>
    <property type="molecule type" value="Genomic_DNA"/>
</dbReference>
<comment type="caution">
    <text evidence="7">The sequence shown here is derived from an EMBL/GenBank/DDBJ whole genome shotgun (WGS) entry which is preliminary data.</text>
</comment>
<evidence type="ECO:0000256" key="1">
    <source>
        <dbReference type="ARBA" id="ARBA00004141"/>
    </source>
</evidence>
<feature type="transmembrane region" description="Helical" evidence="5">
    <location>
        <begin position="404"/>
        <end position="423"/>
    </location>
</feature>
<feature type="transmembrane region" description="Helical" evidence="5">
    <location>
        <begin position="79"/>
        <end position="99"/>
    </location>
</feature>
<organism evidence="7 8">
    <name type="scientific">Gordonia rhizosphera NBRC 16068</name>
    <dbReference type="NCBI Taxonomy" id="1108045"/>
    <lineage>
        <taxon>Bacteria</taxon>
        <taxon>Bacillati</taxon>
        <taxon>Actinomycetota</taxon>
        <taxon>Actinomycetes</taxon>
        <taxon>Mycobacteriales</taxon>
        <taxon>Gordoniaceae</taxon>
        <taxon>Gordonia</taxon>
    </lineage>
</organism>
<keyword evidence="2 5" id="KW-0812">Transmembrane</keyword>
<proteinExistence type="predicted"/>
<feature type="transmembrane region" description="Helical" evidence="5">
    <location>
        <begin position="357"/>
        <end position="384"/>
    </location>
</feature>
<dbReference type="eggNOG" id="COG4129">
    <property type="taxonomic scope" value="Bacteria"/>
</dbReference>
<keyword evidence="8" id="KW-1185">Reference proteome</keyword>
<dbReference type="RefSeq" id="WP_006339003.1">
    <property type="nucleotide sequence ID" value="NZ_BAHC01000233.1"/>
</dbReference>
<evidence type="ECO:0000313" key="8">
    <source>
        <dbReference type="Proteomes" id="UP000008363"/>
    </source>
</evidence>